<dbReference type="EMBL" id="QASA01000001">
    <property type="protein sequence ID" value="RDC62030.1"/>
    <property type="molecule type" value="Genomic_DNA"/>
</dbReference>
<feature type="domain" description="HTH lysR-type" evidence="1">
    <location>
        <begin position="45"/>
        <end position="106"/>
    </location>
</feature>
<name>A0A369QCG4_9BACT</name>
<dbReference type="InterPro" id="IPR000847">
    <property type="entry name" value="LysR_HTH_N"/>
</dbReference>
<sequence length="130" mass="14527">MAYLRLFSLLFVPMKELFAPELTFRVSGRLWIESDQDRFLGPGRMELLEKIQEFGSISKAAAAMGMSYKKAWDLVASMNQQAHSPMVIAQTGGKKGGGASVTEMGEQAITRYKALQTRFRAFLDQETQAL</sequence>
<dbReference type="Gene3D" id="1.10.10.10">
    <property type="entry name" value="Winged helix-like DNA-binding domain superfamily/Winged helix DNA-binding domain"/>
    <property type="match status" value="1"/>
</dbReference>
<dbReference type="PANTHER" id="PTHR30432">
    <property type="entry name" value="TRANSCRIPTIONAL REGULATOR MODE"/>
    <property type="match status" value="1"/>
</dbReference>
<protein>
    <submittedName>
        <fullName evidence="2">Molybdenum transport protein ModE</fullName>
    </submittedName>
</protein>
<dbReference type="InterPro" id="IPR036388">
    <property type="entry name" value="WH-like_DNA-bd_sf"/>
</dbReference>
<organism evidence="2 3">
    <name type="scientific">Adhaeribacter pallidiroseus</name>
    <dbReference type="NCBI Taxonomy" id="2072847"/>
    <lineage>
        <taxon>Bacteria</taxon>
        <taxon>Pseudomonadati</taxon>
        <taxon>Bacteroidota</taxon>
        <taxon>Cytophagia</taxon>
        <taxon>Cytophagales</taxon>
        <taxon>Hymenobacteraceae</taxon>
        <taxon>Adhaeribacter</taxon>
    </lineage>
</organism>
<dbReference type="Proteomes" id="UP000253919">
    <property type="component" value="Unassembled WGS sequence"/>
</dbReference>
<dbReference type="AlphaFoldDB" id="A0A369QCG4"/>
<dbReference type="PANTHER" id="PTHR30432:SF1">
    <property type="entry name" value="DNA-BINDING TRANSCRIPTIONAL DUAL REGULATOR MODE"/>
    <property type="match status" value="1"/>
</dbReference>
<keyword evidence="3" id="KW-1185">Reference proteome</keyword>
<dbReference type="GO" id="GO:0003700">
    <property type="term" value="F:DNA-binding transcription factor activity"/>
    <property type="evidence" value="ECO:0007669"/>
    <property type="project" value="InterPro"/>
</dbReference>
<evidence type="ECO:0000313" key="2">
    <source>
        <dbReference type="EMBL" id="RDC62030.1"/>
    </source>
</evidence>
<evidence type="ECO:0000259" key="1">
    <source>
        <dbReference type="Pfam" id="PF00126"/>
    </source>
</evidence>
<gene>
    <name evidence="2" type="ORF">AHMF7616_00620</name>
</gene>
<dbReference type="SUPFAM" id="SSF46785">
    <property type="entry name" value="Winged helix' DNA-binding domain"/>
    <property type="match status" value="1"/>
</dbReference>
<proteinExistence type="predicted"/>
<evidence type="ECO:0000313" key="3">
    <source>
        <dbReference type="Proteomes" id="UP000253919"/>
    </source>
</evidence>
<dbReference type="Pfam" id="PF00126">
    <property type="entry name" value="HTH_1"/>
    <property type="match status" value="1"/>
</dbReference>
<dbReference type="InterPro" id="IPR051815">
    <property type="entry name" value="Molybdate_resp_trans_reg"/>
</dbReference>
<reference evidence="2 3" key="1">
    <citation type="submission" date="2018-04" db="EMBL/GenBank/DDBJ databases">
        <title>Adhaeribacter sp. HMF7616 genome sequencing and assembly.</title>
        <authorList>
            <person name="Kang H."/>
            <person name="Kang J."/>
            <person name="Cha I."/>
            <person name="Kim H."/>
            <person name="Joh K."/>
        </authorList>
    </citation>
    <scope>NUCLEOTIDE SEQUENCE [LARGE SCALE GENOMIC DNA]</scope>
    <source>
        <strain evidence="2 3">HMF7616</strain>
    </source>
</reference>
<dbReference type="InterPro" id="IPR036390">
    <property type="entry name" value="WH_DNA-bd_sf"/>
</dbReference>
<accession>A0A369QCG4</accession>
<comment type="caution">
    <text evidence="2">The sequence shown here is derived from an EMBL/GenBank/DDBJ whole genome shotgun (WGS) entry which is preliminary data.</text>
</comment>